<dbReference type="GO" id="GO:0004622">
    <property type="term" value="F:phosphatidylcholine lysophospholipase activity"/>
    <property type="evidence" value="ECO:0007669"/>
    <property type="project" value="TreeGrafter"/>
</dbReference>
<dbReference type="InterPro" id="IPR007751">
    <property type="entry name" value="DUF676_lipase-like"/>
</dbReference>
<evidence type="ECO:0000313" key="5">
    <source>
        <dbReference type="EMBL" id="KAK3685067.1"/>
    </source>
</evidence>
<comment type="caution">
    <text evidence="5">The sequence shown here is derived from an EMBL/GenBank/DDBJ whole genome shotgun (WGS) entry which is preliminary data.</text>
</comment>
<evidence type="ECO:0000256" key="3">
    <source>
        <dbReference type="SAM" id="Phobius"/>
    </source>
</evidence>
<keyword evidence="2" id="KW-0443">Lipid metabolism</keyword>
<dbReference type="InterPro" id="IPR044294">
    <property type="entry name" value="Lipase-like"/>
</dbReference>
<dbReference type="AlphaFoldDB" id="A0AAE1CA20"/>
<dbReference type="InterPro" id="IPR029058">
    <property type="entry name" value="AB_hydrolase_fold"/>
</dbReference>
<dbReference type="EMBL" id="JAULSO010000003">
    <property type="protein sequence ID" value="KAK3685067.1"/>
    <property type="molecule type" value="Genomic_DNA"/>
</dbReference>
<dbReference type="GO" id="GO:0047372">
    <property type="term" value="F:monoacylglycerol lipase activity"/>
    <property type="evidence" value="ECO:0007669"/>
    <property type="project" value="TreeGrafter"/>
</dbReference>
<name>A0AAE1CA20_9PEZI</name>
<feature type="domain" description="DUF676" evidence="4">
    <location>
        <begin position="10"/>
        <end position="209"/>
    </location>
</feature>
<gene>
    <name evidence="5" type="ORF">B0T22DRAFT_209865</name>
</gene>
<feature type="transmembrane region" description="Helical" evidence="3">
    <location>
        <begin position="265"/>
        <end position="288"/>
    </location>
</feature>
<sequence length="455" mass="50217">MADYSGGSIEADHLCVLVHGLWGNPDHMASVAKSLRAKHPREKLHILVAKRNSGSFTYDGIELGGERVCVEIEEELEQIESKGGKIKKLSVVGYSLGGLVARYAIGLLHARGILDTLECKNFTAIASPFLGVRSPLRGWANNTFNVLGARTLCMSGRQLFGIDKFRDTGKPIITVLSDPNSIFMTGLARFQRHTLYANVVNDRSAPYFTTAIAKTDPFTDLTRLKANFVPGYEDVILDPLNPVTHLPPPQGGPEPVSLQKWASNLPFFLALTVFVPVGVVAFLLNSAIQTVRSSRRVKQHESGLAGINPESYRVNLWINEIREAVEDAYENINSAHEPEYLASSSSASDDDDNAAEGDAALAYGGHSDDERRPAGQGGILALERKMSRAEQPTLALAPYQFEAIRALDTLKWRKYPVWIHKVSHSHAAILVRKEKDSFSEGHIVLRHWLDEEFLL</sequence>
<dbReference type="Gene3D" id="3.40.50.1820">
    <property type="entry name" value="alpha/beta hydrolase"/>
    <property type="match status" value="1"/>
</dbReference>
<keyword evidence="6" id="KW-1185">Reference proteome</keyword>
<dbReference type="GO" id="GO:0005811">
    <property type="term" value="C:lipid droplet"/>
    <property type="evidence" value="ECO:0007669"/>
    <property type="project" value="TreeGrafter"/>
</dbReference>
<keyword evidence="3" id="KW-0812">Transmembrane</keyword>
<reference evidence="5" key="2">
    <citation type="submission" date="2023-06" db="EMBL/GenBank/DDBJ databases">
        <authorList>
            <consortium name="Lawrence Berkeley National Laboratory"/>
            <person name="Haridas S."/>
            <person name="Hensen N."/>
            <person name="Bonometti L."/>
            <person name="Westerberg I."/>
            <person name="Brannstrom I.O."/>
            <person name="Guillou S."/>
            <person name="Cros-Aarteil S."/>
            <person name="Calhoun S."/>
            <person name="Kuo A."/>
            <person name="Mondo S."/>
            <person name="Pangilinan J."/>
            <person name="Riley R."/>
            <person name="Labutti K."/>
            <person name="Andreopoulos B."/>
            <person name="Lipzen A."/>
            <person name="Chen C."/>
            <person name="Yanf M."/>
            <person name="Daum C."/>
            <person name="Ng V."/>
            <person name="Clum A."/>
            <person name="Steindorff A."/>
            <person name="Ohm R."/>
            <person name="Martin F."/>
            <person name="Silar P."/>
            <person name="Natvig D."/>
            <person name="Lalanne C."/>
            <person name="Gautier V."/>
            <person name="Ament-Velasquez S.L."/>
            <person name="Kruys A."/>
            <person name="Hutchinson M.I."/>
            <person name="Powell A.J."/>
            <person name="Barry K."/>
            <person name="Miller A.N."/>
            <person name="Grigoriev I.V."/>
            <person name="Debuchy R."/>
            <person name="Gladieux P."/>
            <person name="Thoren M.H."/>
            <person name="Johannesson H."/>
        </authorList>
    </citation>
    <scope>NUCLEOTIDE SEQUENCE</scope>
    <source>
        <strain evidence="5">CBS 314.62</strain>
    </source>
</reference>
<proteinExistence type="inferred from homology"/>
<dbReference type="Proteomes" id="UP001270362">
    <property type="component" value="Unassembled WGS sequence"/>
</dbReference>
<evidence type="ECO:0000256" key="2">
    <source>
        <dbReference type="ARBA" id="ARBA00022963"/>
    </source>
</evidence>
<accession>A0AAE1CA20</accession>
<dbReference type="PANTHER" id="PTHR12482">
    <property type="entry name" value="LIPASE ROG1-RELATED-RELATED"/>
    <property type="match status" value="1"/>
</dbReference>
<dbReference type="GO" id="GO:0016042">
    <property type="term" value="P:lipid catabolic process"/>
    <property type="evidence" value="ECO:0007669"/>
    <property type="project" value="UniProtKB-KW"/>
</dbReference>
<comment type="similarity">
    <text evidence="1">Belongs to the putative lipase ROG1 family.</text>
</comment>
<evidence type="ECO:0000259" key="4">
    <source>
        <dbReference type="Pfam" id="PF05057"/>
    </source>
</evidence>
<evidence type="ECO:0000313" key="6">
    <source>
        <dbReference type="Proteomes" id="UP001270362"/>
    </source>
</evidence>
<dbReference type="Pfam" id="PF05057">
    <property type="entry name" value="DUF676"/>
    <property type="match status" value="1"/>
</dbReference>
<keyword evidence="3" id="KW-1133">Transmembrane helix</keyword>
<evidence type="ECO:0000256" key="1">
    <source>
        <dbReference type="ARBA" id="ARBA00007920"/>
    </source>
</evidence>
<organism evidence="5 6">
    <name type="scientific">Podospora appendiculata</name>
    <dbReference type="NCBI Taxonomy" id="314037"/>
    <lineage>
        <taxon>Eukaryota</taxon>
        <taxon>Fungi</taxon>
        <taxon>Dikarya</taxon>
        <taxon>Ascomycota</taxon>
        <taxon>Pezizomycotina</taxon>
        <taxon>Sordariomycetes</taxon>
        <taxon>Sordariomycetidae</taxon>
        <taxon>Sordariales</taxon>
        <taxon>Podosporaceae</taxon>
        <taxon>Podospora</taxon>
    </lineage>
</organism>
<keyword evidence="3" id="KW-0472">Membrane</keyword>
<reference evidence="5" key="1">
    <citation type="journal article" date="2023" name="Mol. Phylogenet. Evol.">
        <title>Genome-scale phylogeny and comparative genomics of the fungal order Sordariales.</title>
        <authorList>
            <person name="Hensen N."/>
            <person name="Bonometti L."/>
            <person name="Westerberg I."/>
            <person name="Brannstrom I.O."/>
            <person name="Guillou S."/>
            <person name="Cros-Aarteil S."/>
            <person name="Calhoun S."/>
            <person name="Haridas S."/>
            <person name="Kuo A."/>
            <person name="Mondo S."/>
            <person name="Pangilinan J."/>
            <person name="Riley R."/>
            <person name="LaButti K."/>
            <person name="Andreopoulos B."/>
            <person name="Lipzen A."/>
            <person name="Chen C."/>
            <person name="Yan M."/>
            <person name="Daum C."/>
            <person name="Ng V."/>
            <person name="Clum A."/>
            <person name="Steindorff A."/>
            <person name="Ohm R.A."/>
            <person name="Martin F."/>
            <person name="Silar P."/>
            <person name="Natvig D.O."/>
            <person name="Lalanne C."/>
            <person name="Gautier V."/>
            <person name="Ament-Velasquez S.L."/>
            <person name="Kruys A."/>
            <person name="Hutchinson M.I."/>
            <person name="Powell A.J."/>
            <person name="Barry K."/>
            <person name="Miller A.N."/>
            <person name="Grigoriev I.V."/>
            <person name="Debuchy R."/>
            <person name="Gladieux P."/>
            <person name="Hiltunen Thoren M."/>
            <person name="Johannesson H."/>
        </authorList>
    </citation>
    <scope>NUCLEOTIDE SEQUENCE</scope>
    <source>
        <strain evidence="5">CBS 314.62</strain>
    </source>
</reference>
<dbReference type="SUPFAM" id="SSF53474">
    <property type="entry name" value="alpha/beta-Hydrolases"/>
    <property type="match status" value="1"/>
</dbReference>
<protein>
    <submittedName>
        <fullName evidence="5">Serine esterase-domain-containing protein</fullName>
    </submittedName>
</protein>
<dbReference type="PANTHER" id="PTHR12482:SF65">
    <property type="entry name" value="ESTERASE, PUTATIVE (AFU_ORTHOLOGUE AFUA_3G12320)-RELATED"/>
    <property type="match status" value="1"/>
</dbReference>
<keyword evidence="2" id="KW-0442">Lipid degradation</keyword>